<keyword evidence="5" id="KW-0808">Transferase</keyword>
<evidence type="ECO:0000259" key="11">
    <source>
        <dbReference type="PROSITE" id="PS50109"/>
    </source>
</evidence>
<dbReference type="InterPro" id="IPR036097">
    <property type="entry name" value="HisK_dim/P_sf"/>
</dbReference>
<dbReference type="InterPro" id="IPR036890">
    <property type="entry name" value="HATPase_C_sf"/>
</dbReference>
<evidence type="ECO:0000256" key="5">
    <source>
        <dbReference type="ARBA" id="ARBA00022679"/>
    </source>
</evidence>
<dbReference type="InterPro" id="IPR003661">
    <property type="entry name" value="HisK_dim/P_dom"/>
</dbReference>
<dbReference type="SUPFAM" id="SSF47384">
    <property type="entry name" value="Homodimeric domain of signal transducing histidine kinase"/>
    <property type="match status" value="1"/>
</dbReference>
<protein>
    <recommendedName>
        <fullName evidence="3">histidine kinase</fullName>
        <ecNumber evidence="3">2.7.13.3</ecNumber>
    </recommendedName>
</protein>
<keyword evidence="7" id="KW-0418">Kinase</keyword>
<dbReference type="GO" id="GO:0005886">
    <property type="term" value="C:plasma membrane"/>
    <property type="evidence" value="ECO:0007669"/>
    <property type="project" value="UniProtKB-SubCell"/>
</dbReference>
<dbReference type="PANTHER" id="PTHR43711">
    <property type="entry name" value="TWO-COMPONENT HISTIDINE KINASE"/>
    <property type="match status" value="1"/>
</dbReference>
<dbReference type="GO" id="GO:0005524">
    <property type="term" value="F:ATP binding"/>
    <property type="evidence" value="ECO:0007669"/>
    <property type="project" value="UniProtKB-KW"/>
</dbReference>
<evidence type="ECO:0000313" key="13">
    <source>
        <dbReference type="Proteomes" id="UP000190229"/>
    </source>
</evidence>
<evidence type="ECO:0000256" key="2">
    <source>
        <dbReference type="ARBA" id="ARBA00004651"/>
    </source>
</evidence>
<dbReference type="PANTHER" id="PTHR43711:SF1">
    <property type="entry name" value="HISTIDINE KINASE 1"/>
    <property type="match status" value="1"/>
</dbReference>
<feature type="transmembrane region" description="Helical" evidence="10">
    <location>
        <begin position="164"/>
        <end position="188"/>
    </location>
</feature>
<evidence type="ECO:0000256" key="8">
    <source>
        <dbReference type="ARBA" id="ARBA00022840"/>
    </source>
</evidence>
<organism evidence="12 13">
    <name type="scientific">Ferroacidibacillus organovorans</name>
    <dbReference type="NCBI Taxonomy" id="1765683"/>
    <lineage>
        <taxon>Bacteria</taxon>
        <taxon>Bacillati</taxon>
        <taxon>Bacillota</taxon>
        <taxon>Bacilli</taxon>
        <taxon>Bacillales</taxon>
        <taxon>Alicyclobacillaceae</taxon>
        <taxon>Ferroacidibacillus</taxon>
    </lineage>
</organism>
<dbReference type="GO" id="GO:0000155">
    <property type="term" value="F:phosphorelay sensor kinase activity"/>
    <property type="evidence" value="ECO:0007669"/>
    <property type="project" value="InterPro"/>
</dbReference>
<evidence type="ECO:0000256" key="7">
    <source>
        <dbReference type="ARBA" id="ARBA00022777"/>
    </source>
</evidence>
<keyword evidence="8" id="KW-0067">ATP-binding</keyword>
<keyword evidence="9" id="KW-0902">Two-component regulatory system</keyword>
<dbReference type="PRINTS" id="PR00344">
    <property type="entry name" value="BCTRLSENSOR"/>
</dbReference>
<reference evidence="12 13" key="1">
    <citation type="submission" date="2017-02" db="EMBL/GenBank/DDBJ databases">
        <title>Draft genome of Acidibacillus ferrooxidans Huett2.</title>
        <authorList>
            <person name="Schopf S."/>
        </authorList>
    </citation>
    <scope>NUCLEOTIDE SEQUENCE [LARGE SCALE GENOMIC DNA]</scope>
    <source>
        <strain evidence="12 13">Huett2</strain>
    </source>
</reference>
<keyword evidence="4" id="KW-0597">Phosphoprotein</keyword>
<comment type="catalytic activity">
    <reaction evidence="1">
        <text>ATP + protein L-histidine = ADP + protein N-phospho-L-histidine.</text>
        <dbReference type="EC" id="2.7.13.3"/>
    </reaction>
</comment>
<keyword evidence="13" id="KW-1185">Reference proteome</keyword>
<evidence type="ECO:0000256" key="10">
    <source>
        <dbReference type="SAM" id="Phobius"/>
    </source>
</evidence>
<accession>A0A1V4EQG9</accession>
<sequence>MFQTIRIRLTAMLVLLYLILYLVSSTVIYALTSNLSIGNLDAILKETADPLAAQIAATLDHGYFPEQFVSLTKTASMYPKVTSLVLRDATGGILASTNPTITKGFAFAATSSASYTSQYNTITDGYFRIYTVRLTTLYHQTSGYLQVALDMNSIQGALMTLRRVLFFVGAAGFFLASVSGFIMSRIFLRPAVRSFEQQQRFVADASHELRTPIATLQLHLEMIKARQDEPMIRHRVWIDGMEREVERLTRLTNHLLLLARSDAKRVMAQPMKLNVLELVDEMWNAFLLAATAKGLSLEMQPTLDEMYGGIENEDDVAKAMSAYQIQADPERLEQVLTILLDNAIKYTTRGTVRISIERERHWMVIAICDTGIGIRKEQQPFVFDRFFRADQARSGSASGAGLGLSIAHEIVREHGGWLTMKSEHGVGTTFYVALPITQRAKSSFRRVPRRVFELDHRGRSM</sequence>
<evidence type="ECO:0000256" key="1">
    <source>
        <dbReference type="ARBA" id="ARBA00000085"/>
    </source>
</evidence>
<feature type="transmembrane region" description="Helical" evidence="10">
    <location>
        <begin position="12"/>
        <end position="31"/>
    </location>
</feature>
<dbReference type="EMBL" id="MWPS01000043">
    <property type="protein sequence ID" value="OPG15166.1"/>
    <property type="molecule type" value="Genomic_DNA"/>
</dbReference>
<comment type="subcellular location">
    <subcellularLocation>
        <location evidence="2">Cell membrane</location>
        <topology evidence="2">Multi-pass membrane protein</topology>
    </subcellularLocation>
</comment>
<dbReference type="AlphaFoldDB" id="A0A1V4EQG9"/>
<keyword evidence="6" id="KW-0547">Nucleotide-binding</keyword>
<evidence type="ECO:0000313" key="12">
    <source>
        <dbReference type="EMBL" id="OPG15166.1"/>
    </source>
</evidence>
<evidence type="ECO:0000256" key="9">
    <source>
        <dbReference type="ARBA" id="ARBA00023012"/>
    </source>
</evidence>
<dbReference type="InterPro" id="IPR050736">
    <property type="entry name" value="Sensor_HK_Regulatory"/>
</dbReference>
<proteinExistence type="predicted"/>
<dbReference type="FunFam" id="3.30.565.10:FF:000006">
    <property type="entry name" value="Sensor histidine kinase WalK"/>
    <property type="match status" value="1"/>
</dbReference>
<dbReference type="InterPro" id="IPR003594">
    <property type="entry name" value="HATPase_dom"/>
</dbReference>
<dbReference type="SMART" id="SM00387">
    <property type="entry name" value="HATPase_c"/>
    <property type="match status" value="1"/>
</dbReference>
<dbReference type="Pfam" id="PF02518">
    <property type="entry name" value="HATPase_c"/>
    <property type="match status" value="1"/>
</dbReference>
<dbReference type="EC" id="2.7.13.3" evidence="3"/>
<comment type="caution">
    <text evidence="12">The sequence shown here is derived from an EMBL/GenBank/DDBJ whole genome shotgun (WGS) entry which is preliminary data.</text>
</comment>
<evidence type="ECO:0000256" key="3">
    <source>
        <dbReference type="ARBA" id="ARBA00012438"/>
    </source>
</evidence>
<keyword evidence="10" id="KW-0472">Membrane</keyword>
<dbReference type="CDD" id="cd00075">
    <property type="entry name" value="HATPase"/>
    <property type="match status" value="1"/>
</dbReference>
<dbReference type="Proteomes" id="UP000190229">
    <property type="component" value="Unassembled WGS sequence"/>
</dbReference>
<gene>
    <name evidence="12" type="ORF">B2M26_13525</name>
</gene>
<name>A0A1V4EQG9_9BACL</name>
<dbReference type="SUPFAM" id="SSF55874">
    <property type="entry name" value="ATPase domain of HSP90 chaperone/DNA topoisomerase II/histidine kinase"/>
    <property type="match status" value="1"/>
</dbReference>
<dbReference type="Pfam" id="PF00512">
    <property type="entry name" value="HisKA"/>
    <property type="match status" value="1"/>
</dbReference>
<evidence type="ECO:0000256" key="4">
    <source>
        <dbReference type="ARBA" id="ARBA00022553"/>
    </source>
</evidence>
<keyword evidence="10" id="KW-0812">Transmembrane</keyword>
<dbReference type="SMART" id="SM00388">
    <property type="entry name" value="HisKA"/>
    <property type="match status" value="1"/>
</dbReference>
<dbReference type="InterPro" id="IPR005467">
    <property type="entry name" value="His_kinase_dom"/>
</dbReference>
<evidence type="ECO:0000256" key="6">
    <source>
        <dbReference type="ARBA" id="ARBA00022741"/>
    </source>
</evidence>
<dbReference type="RefSeq" id="WP_079291696.1">
    <property type="nucleotide sequence ID" value="NZ_MWPS01000043.1"/>
</dbReference>
<feature type="domain" description="Histidine kinase" evidence="11">
    <location>
        <begin position="204"/>
        <end position="438"/>
    </location>
</feature>
<dbReference type="InterPro" id="IPR004358">
    <property type="entry name" value="Sig_transdc_His_kin-like_C"/>
</dbReference>
<dbReference type="Gene3D" id="3.30.565.10">
    <property type="entry name" value="Histidine kinase-like ATPase, C-terminal domain"/>
    <property type="match status" value="1"/>
</dbReference>
<dbReference type="CDD" id="cd00082">
    <property type="entry name" value="HisKA"/>
    <property type="match status" value="1"/>
</dbReference>
<dbReference type="Gene3D" id="1.10.287.130">
    <property type="match status" value="1"/>
</dbReference>
<dbReference type="PROSITE" id="PS50109">
    <property type="entry name" value="HIS_KIN"/>
    <property type="match status" value="1"/>
</dbReference>
<keyword evidence="10" id="KW-1133">Transmembrane helix</keyword>